<evidence type="ECO:0000259" key="1">
    <source>
        <dbReference type="Pfam" id="PF13304"/>
    </source>
</evidence>
<dbReference type="AlphaFoldDB" id="A0A552UAB9"/>
<feature type="domain" description="ATPase AAA-type core" evidence="1">
    <location>
        <begin position="392"/>
        <end position="486"/>
    </location>
</feature>
<dbReference type="PANTHER" id="PTHR43581">
    <property type="entry name" value="ATP/GTP PHOSPHATASE"/>
    <property type="match status" value="1"/>
</dbReference>
<dbReference type="Proteomes" id="UP000317894">
    <property type="component" value="Unassembled WGS sequence"/>
</dbReference>
<evidence type="ECO:0000313" key="4">
    <source>
        <dbReference type="Proteomes" id="UP000317894"/>
    </source>
</evidence>
<dbReference type="GO" id="GO:0016887">
    <property type="term" value="F:ATP hydrolysis activity"/>
    <property type="evidence" value="ECO:0007669"/>
    <property type="project" value="InterPro"/>
</dbReference>
<dbReference type="OrthoDB" id="3322489at2"/>
<sequence length="556" mass="60526">MRLTGFSVRNFKSIGNTPAVVRLAPVTLLFGPNGAGKSSLLHALHYAREIVEHANLDADVTRTGGSLDLGGFANFVHARDLDRDVVLTFDIDLEDDGLPDTGSVNDVAVMGFEIGHDEIASLDEATNARVTLTISWSHMVGIPYVARTAVAIDGEPFAALEASAEMRSVEFVDLNEFHPVFRSRLAVEPDDLGAGERFASLIYRSMTQDGELVRRAPVHRSRVGALPFLDRNLGLDQDFSSLEEMRGAMASDPAETVRMVSERLAINAYASRAMIGALRALRDALAALVHVGPLRALPPRGYLAQRTLDAGRWHSGLAAWDRLHHDDGTLVPVVDDWLSDRLHSGFGVRIVEERRVPVGSAVDDALRTPSLYYDDELDSAGTVLYGRPVERRIALTDTGNYLEVTPHDIGVGISQLLPVIVAALAPENRLVAIEQPELHIHPRLQTQLGDMFVAAIGAPEAGAADIAPAGGNGRTLLIETHSEHLLLRLLRRIRHTDASDLAPGEPLVTPALVAVHYAEPGLNGMEIRELRISRDGDFLDDWPGGFFDERGDELFK</sequence>
<dbReference type="InterPro" id="IPR051396">
    <property type="entry name" value="Bact_Antivir_Def_Nuclease"/>
</dbReference>
<dbReference type="Gene3D" id="3.40.50.300">
    <property type="entry name" value="P-loop containing nucleotide triphosphate hydrolases"/>
    <property type="match status" value="1"/>
</dbReference>
<dbReference type="EMBL" id="VJWA01000002">
    <property type="protein sequence ID" value="TRW15139.1"/>
    <property type="molecule type" value="Genomic_DNA"/>
</dbReference>
<dbReference type="InterPro" id="IPR038729">
    <property type="entry name" value="Rad50/SbcC_AAA"/>
</dbReference>
<dbReference type="SUPFAM" id="SSF52540">
    <property type="entry name" value="P-loop containing nucleoside triphosphate hydrolases"/>
    <property type="match status" value="1"/>
</dbReference>
<reference evidence="3 4" key="1">
    <citation type="submission" date="2019-07" db="EMBL/GenBank/DDBJ databases">
        <title>Novel species isolated from glacier.</title>
        <authorList>
            <person name="Liu Q."/>
            <person name="Xin Y.-H."/>
        </authorList>
    </citation>
    <scope>NUCLEOTIDE SEQUENCE [LARGE SCALE GENOMIC DNA]</scope>
    <source>
        <strain evidence="3 4">LB1R16</strain>
    </source>
</reference>
<proteinExistence type="predicted"/>
<dbReference type="PANTHER" id="PTHR43581:SF2">
    <property type="entry name" value="EXCINUCLEASE ATPASE SUBUNIT"/>
    <property type="match status" value="1"/>
</dbReference>
<protein>
    <submittedName>
        <fullName evidence="3">AAA family ATPase</fullName>
    </submittedName>
</protein>
<dbReference type="RefSeq" id="WP_144335308.1">
    <property type="nucleotide sequence ID" value="NZ_VJWA01000002.1"/>
</dbReference>
<accession>A0A552UAB9</accession>
<keyword evidence="4" id="KW-1185">Reference proteome</keyword>
<dbReference type="Pfam" id="PF13304">
    <property type="entry name" value="AAA_21"/>
    <property type="match status" value="1"/>
</dbReference>
<dbReference type="Pfam" id="PF13476">
    <property type="entry name" value="AAA_23"/>
    <property type="match status" value="1"/>
</dbReference>
<dbReference type="InterPro" id="IPR027417">
    <property type="entry name" value="P-loop_NTPase"/>
</dbReference>
<dbReference type="GO" id="GO:0006302">
    <property type="term" value="P:double-strand break repair"/>
    <property type="evidence" value="ECO:0007669"/>
    <property type="project" value="InterPro"/>
</dbReference>
<organism evidence="3 4">
    <name type="scientific">Glacieibacterium frigidum</name>
    <dbReference type="NCBI Taxonomy" id="2593303"/>
    <lineage>
        <taxon>Bacteria</taxon>
        <taxon>Pseudomonadati</taxon>
        <taxon>Pseudomonadota</taxon>
        <taxon>Alphaproteobacteria</taxon>
        <taxon>Sphingomonadales</taxon>
        <taxon>Sphingosinicellaceae</taxon>
        <taxon>Glacieibacterium</taxon>
    </lineage>
</organism>
<name>A0A552UAB9_9SPHN</name>
<dbReference type="InterPro" id="IPR003959">
    <property type="entry name" value="ATPase_AAA_core"/>
</dbReference>
<evidence type="ECO:0000259" key="2">
    <source>
        <dbReference type="Pfam" id="PF13476"/>
    </source>
</evidence>
<feature type="domain" description="Rad50/SbcC-type AAA" evidence="2">
    <location>
        <begin position="8"/>
        <end position="47"/>
    </location>
</feature>
<gene>
    <name evidence="3" type="ORF">FMM06_15975</name>
</gene>
<dbReference type="GO" id="GO:0005524">
    <property type="term" value="F:ATP binding"/>
    <property type="evidence" value="ECO:0007669"/>
    <property type="project" value="InterPro"/>
</dbReference>
<evidence type="ECO:0000313" key="3">
    <source>
        <dbReference type="EMBL" id="TRW15139.1"/>
    </source>
</evidence>
<comment type="caution">
    <text evidence="3">The sequence shown here is derived from an EMBL/GenBank/DDBJ whole genome shotgun (WGS) entry which is preliminary data.</text>
</comment>